<dbReference type="WBParaSite" id="maker-PairedContig_6061-snap-gene-0.3-mRNA-1">
    <property type="protein sequence ID" value="maker-PairedContig_6061-snap-gene-0.3-mRNA-1"/>
    <property type="gene ID" value="maker-PairedContig_6061-snap-gene-0.3"/>
</dbReference>
<evidence type="ECO:0000313" key="1">
    <source>
        <dbReference type="WBParaSite" id="maker-PairedContig_6061-snap-gene-0.3-mRNA-1"/>
    </source>
</evidence>
<sequence length="78" mass="8629">MATTGYVIKSLINLIKIPSIRYASGITFVPSQADPSHVYILADAHGIFHLVVKRDLIIHNSLIYFIPVISVIAKVQVK</sequence>
<organism evidence="1">
    <name type="scientific">Wuchereria bancrofti</name>
    <dbReference type="NCBI Taxonomy" id="6293"/>
    <lineage>
        <taxon>Eukaryota</taxon>
        <taxon>Metazoa</taxon>
        <taxon>Ecdysozoa</taxon>
        <taxon>Nematoda</taxon>
        <taxon>Chromadorea</taxon>
        <taxon>Rhabditida</taxon>
        <taxon>Spirurina</taxon>
        <taxon>Spiruromorpha</taxon>
        <taxon>Filarioidea</taxon>
        <taxon>Onchocercidae</taxon>
        <taxon>Wuchereria</taxon>
    </lineage>
</organism>
<dbReference type="STRING" id="6293.A0A1I8EX14"/>
<reference evidence="1" key="1">
    <citation type="submission" date="2016-11" db="UniProtKB">
        <authorList>
            <consortium name="WormBaseParasite"/>
        </authorList>
    </citation>
    <scope>IDENTIFICATION</scope>
    <source>
        <strain evidence="1">pt0022</strain>
    </source>
</reference>
<proteinExistence type="predicted"/>
<dbReference type="AlphaFoldDB" id="A0A1I8EX14"/>
<protein>
    <submittedName>
        <fullName evidence="1">Uncharacterized protein</fullName>
    </submittedName>
</protein>
<name>A0A1I8EX14_WUCBA</name>
<accession>A0A1I8EX14</accession>